<dbReference type="InterPro" id="IPR045708">
    <property type="entry name" value="DUF6064"/>
</dbReference>
<dbReference type="OrthoDB" id="581693at2"/>
<proteinExistence type="predicted"/>
<comment type="caution">
    <text evidence="2">The sequence shown here is derived from an EMBL/GenBank/DDBJ whole genome shotgun (WGS) entry which is preliminary data.</text>
</comment>
<organism evidence="2 3">
    <name type="scientific">Dichotomicrobium thermohalophilum</name>
    <dbReference type="NCBI Taxonomy" id="933063"/>
    <lineage>
        <taxon>Bacteria</taxon>
        <taxon>Pseudomonadati</taxon>
        <taxon>Pseudomonadota</taxon>
        <taxon>Alphaproteobacteria</taxon>
        <taxon>Hyphomicrobiales</taxon>
        <taxon>Hyphomicrobiaceae</taxon>
        <taxon>Dichotomicrobium</taxon>
    </lineage>
</organism>
<feature type="transmembrane region" description="Helical" evidence="1">
    <location>
        <begin position="116"/>
        <end position="137"/>
    </location>
</feature>
<keyword evidence="1" id="KW-0472">Membrane</keyword>
<dbReference type="AlphaFoldDB" id="A0A397PMJ1"/>
<evidence type="ECO:0000313" key="3">
    <source>
        <dbReference type="Proteomes" id="UP000266273"/>
    </source>
</evidence>
<keyword evidence="3" id="KW-1185">Reference proteome</keyword>
<evidence type="ECO:0000313" key="2">
    <source>
        <dbReference type="EMBL" id="RIA47334.1"/>
    </source>
</evidence>
<gene>
    <name evidence="2" type="ORF">BXY53_2410</name>
</gene>
<reference evidence="2 3" key="1">
    <citation type="submission" date="2018-08" db="EMBL/GenBank/DDBJ databases">
        <title>Genomic Encyclopedia of Archaeal and Bacterial Type Strains, Phase II (KMG-II): from individual species to whole genera.</title>
        <authorList>
            <person name="Goeker M."/>
        </authorList>
    </citation>
    <scope>NUCLEOTIDE SEQUENCE [LARGE SCALE GENOMIC DNA]</scope>
    <source>
        <strain evidence="2 3">DSM 5002</strain>
    </source>
</reference>
<feature type="transmembrane region" description="Helical" evidence="1">
    <location>
        <begin position="57"/>
        <end position="78"/>
    </location>
</feature>
<dbReference type="Proteomes" id="UP000266273">
    <property type="component" value="Unassembled WGS sequence"/>
</dbReference>
<evidence type="ECO:0000256" key="1">
    <source>
        <dbReference type="SAM" id="Phobius"/>
    </source>
</evidence>
<keyword evidence="1" id="KW-1133">Transmembrane helix</keyword>
<protein>
    <recommendedName>
        <fullName evidence="4">MFS transporter permease</fullName>
    </recommendedName>
</protein>
<feature type="transmembrane region" description="Helical" evidence="1">
    <location>
        <begin position="90"/>
        <end position="109"/>
    </location>
</feature>
<dbReference type="Pfam" id="PF19540">
    <property type="entry name" value="DUF6064"/>
    <property type="match status" value="1"/>
</dbReference>
<evidence type="ECO:0008006" key="4">
    <source>
        <dbReference type="Google" id="ProtNLM"/>
    </source>
</evidence>
<name>A0A397PMJ1_9HYPH</name>
<dbReference type="EMBL" id="QXDF01000003">
    <property type="protein sequence ID" value="RIA47334.1"/>
    <property type="molecule type" value="Genomic_DNA"/>
</dbReference>
<feature type="transmembrane region" description="Helical" evidence="1">
    <location>
        <begin position="175"/>
        <end position="194"/>
    </location>
</feature>
<feature type="transmembrane region" description="Helical" evidence="1">
    <location>
        <begin position="200"/>
        <end position="220"/>
    </location>
</feature>
<feature type="transmembrane region" description="Helical" evidence="1">
    <location>
        <begin position="31"/>
        <end position="50"/>
    </location>
</feature>
<accession>A0A397PMJ1</accession>
<keyword evidence="1" id="KW-0812">Transmembrane</keyword>
<dbReference type="RefSeq" id="WP_119062221.1">
    <property type="nucleotide sequence ID" value="NZ_QXDF01000003.1"/>
</dbReference>
<sequence length="227" mass="24936">MEEWLNYPLEDLLLFSRETYLRLFELYHRDVWPAHILAAAFGMAMLPAMLRGRLPRIQAMLVVLAAMWVWVAYAFHAQRYAEINWAADNFGWLFAAQAALMVLAAIWPGGLRPGAVWARWTGAAVLVFALVVLPLAGLALDRQWYEVEFFALTPDPTAIATLGVMVALAEAWRWLLALIPLVWCVIGGGTLLAMDSPEAYLVWGAAGVAALALIAGALVGPRSTESA</sequence>